<evidence type="ECO:0000313" key="4">
    <source>
        <dbReference type="RefSeq" id="XP_026677726.1"/>
    </source>
</evidence>
<feature type="region of interest" description="Disordered" evidence="1">
    <location>
        <begin position="157"/>
        <end position="180"/>
    </location>
</feature>
<sequence>MIRTVTQEVGLEERLKPDVGETHSPQSMHQCGQQKFGKSMHSKLACGLLRSPSLERLRQFPSYLCTRGSYDFKVWLENSRTALSDSISRSLLVAHELIFTLFVYSIILTIVAQVCLVMNTLVFYKVPRGPTFLYVTTAILGGIMFIAVPFTSTKPRPHPNSLAGQEVTAQPTPAVSEKTE</sequence>
<dbReference type="GeneID" id="103506942"/>
<keyword evidence="2" id="KW-1133">Transmembrane helix</keyword>
<evidence type="ECO:0000256" key="1">
    <source>
        <dbReference type="SAM" id="MobiDB-lite"/>
    </source>
</evidence>
<organism evidence="3 4">
    <name type="scientific">Diaphorina citri</name>
    <name type="common">Asian citrus psyllid</name>
    <dbReference type="NCBI Taxonomy" id="121845"/>
    <lineage>
        <taxon>Eukaryota</taxon>
        <taxon>Metazoa</taxon>
        <taxon>Ecdysozoa</taxon>
        <taxon>Arthropoda</taxon>
        <taxon>Hexapoda</taxon>
        <taxon>Insecta</taxon>
        <taxon>Pterygota</taxon>
        <taxon>Neoptera</taxon>
        <taxon>Paraneoptera</taxon>
        <taxon>Hemiptera</taxon>
        <taxon>Sternorrhyncha</taxon>
        <taxon>Psylloidea</taxon>
        <taxon>Psyllidae</taxon>
        <taxon>Diaphorininae</taxon>
        <taxon>Diaphorina</taxon>
    </lineage>
</organism>
<proteinExistence type="predicted"/>
<protein>
    <submittedName>
        <fullName evidence="4">Uncharacterized protein LOC103506942 isoform X4</fullName>
    </submittedName>
</protein>
<dbReference type="Proteomes" id="UP000079169">
    <property type="component" value="Unplaced"/>
</dbReference>
<feature type="transmembrane region" description="Helical" evidence="2">
    <location>
        <begin position="97"/>
        <end position="119"/>
    </location>
</feature>
<reference evidence="4" key="1">
    <citation type="submission" date="2025-08" db="UniProtKB">
        <authorList>
            <consortium name="RefSeq"/>
        </authorList>
    </citation>
    <scope>IDENTIFICATION</scope>
</reference>
<feature type="transmembrane region" description="Helical" evidence="2">
    <location>
        <begin position="131"/>
        <end position="150"/>
    </location>
</feature>
<feature type="region of interest" description="Disordered" evidence="1">
    <location>
        <begin position="1"/>
        <end position="27"/>
    </location>
</feature>
<keyword evidence="3" id="KW-1185">Reference proteome</keyword>
<evidence type="ECO:0000313" key="3">
    <source>
        <dbReference type="Proteomes" id="UP000079169"/>
    </source>
</evidence>
<name>A0A1S3CX33_DIACI</name>
<gene>
    <name evidence="4" type="primary">LOC103506942</name>
</gene>
<accession>A0A1S3CX33</accession>
<dbReference type="AlphaFoldDB" id="A0A1S3CX33"/>
<keyword evidence="2" id="KW-0472">Membrane</keyword>
<keyword evidence="2" id="KW-0812">Transmembrane</keyword>
<evidence type="ECO:0000256" key="2">
    <source>
        <dbReference type="SAM" id="Phobius"/>
    </source>
</evidence>
<dbReference type="RefSeq" id="XP_026677726.1">
    <property type="nucleotide sequence ID" value="XM_026821925.1"/>
</dbReference>
<feature type="compositionally biased region" description="Basic and acidic residues" evidence="1">
    <location>
        <begin position="11"/>
        <end position="21"/>
    </location>
</feature>